<sequence length="68" mass="7985">MSVVFYGLLLKDLEITELVHFSVMYVQAHSLKLLFIKVFHNSIMVGFFKKILLSPKTSRKSLYLFNYP</sequence>
<name>I1C8C0_RHIO9</name>
<protein>
    <submittedName>
        <fullName evidence="1">Uncharacterized protein</fullName>
    </submittedName>
</protein>
<evidence type="ECO:0000313" key="1">
    <source>
        <dbReference type="EMBL" id="EIE84700.1"/>
    </source>
</evidence>
<gene>
    <name evidence="1" type="ORF">RO3G_09410</name>
</gene>
<proteinExistence type="predicted"/>
<dbReference type="EMBL" id="CH476738">
    <property type="protein sequence ID" value="EIE84700.1"/>
    <property type="molecule type" value="Genomic_DNA"/>
</dbReference>
<reference evidence="1 2" key="1">
    <citation type="journal article" date="2009" name="PLoS Genet.">
        <title>Genomic analysis of the basal lineage fungus Rhizopus oryzae reveals a whole-genome duplication.</title>
        <authorList>
            <person name="Ma L.-J."/>
            <person name="Ibrahim A.S."/>
            <person name="Skory C."/>
            <person name="Grabherr M.G."/>
            <person name="Burger G."/>
            <person name="Butler M."/>
            <person name="Elias M."/>
            <person name="Idnurm A."/>
            <person name="Lang B.F."/>
            <person name="Sone T."/>
            <person name="Abe A."/>
            <person name="Calvo S.E."/>
            <person name="Corrochano L.M."/>
            <person name="Engels R."/>
            <person name="Fu J."/>
            <person name="Hansberg W."/>
            <person name="Kim J.-M."/>
            <person name="Kodira C.D."/>
            <person name="Koehrsen M.J."/>
            <person name="Liu B."/>
            <person name="Miranda-Saavedra D."/>
            <person name="O'Leary S."/>
            <person name="Ortiz-Castellanos L."/>
            <person name="Poulter R."/>
            <person name="Rodriguez-Romero J."/>
            <person name="Ruiz-Herrera J."/>
            <person name="Shen Y.-Q."/>
            <person name="Zeng Q."/>
            <person name="Galagan J."/>
            <person name="Birren B.W."/>
            <person name="Cuomo C.A."/>
            <person name="Wickes B.L."/>
        </authorList>
    </citation>
    <scope>NUCLEOTIDE SEQUENCE [LARGE SCALE GENOMIC DNA]</scope>
    <source>
        <strain evidence="2">RA 99-880 / ATCC MYA-4621 / FGSC 9543 / NRRL 43880</strain>
    </source>
</reference>
<evidence type="ECO:0000313" key="2">
    <source>
        <dbReference type="Proteomes" id="UP000009138"/>
    </source>
</evidence>
<dbReference type="AlphaFoldDB" id="I1C8C0"/>
<organism evidence="1 2">
    <name type="scientific">Rhizopus delemar (strain RA 99-880 / ATCC MYA-4621 / FGSC 9543 / NRRL 43880)</name>
    <name type="common">Mucormycosis agent</name>
    <name type="synonym">Rhizopus arrhizus var. delemar</name>
    <dbReference type="NCBI Taxonomy" id="246409"/>
    <lineage>
        <taxon>Eukaryota</taxon>
        <taxon>Fungi</taxon>
        <taxon>Fungi incertae sedis</taxon>
        <taxon>Mucoromycota</taxon>
        <taxon>Mucoromycotina</taxon>
        <taxon>Mucoromycetes</taxon>
        <taxon>Mucorales</taxon>
        <taxon>Mucorineae</taxon>
        <taxon>Rhizopodaceae</taxon>
        <taxon>Rhizopus</taxon>
    </lineage>
</organism>
<keyword evidence="2" id="KW-1185">Reference proteome</keyword>
<dbReference type="Proteomes" id="UP000009138">
    <property type="component" value="Unassembled WGS sequence"/>
</dbReference>
<dbReference type="RefSeq" id="XP_067520096.1">
    <property type="nucleotide sequence ID" value="XM_067663995.1"/>
</dbReference>
<dbReference type="GeneID" id="93616376"/>
<accession>I1C8C0</accession>
<dbReference type="InParanoid" id="I1C8C0"/>
<dbReference type="VEuPathDB" id="FungiDB:RO3G_09410"/>